<gene>
    <name evidence="1" type="ORF">S12H4_57818</name>
</gene>
<name>X1VU19_9ZZZZ</name>
<accession>X1VU19</accession>
<reference evidence="1" key="1">
    <citation type="journal article" date="2014" name="Front. Microbiol.">
        <title>High frequency of phylogenetically diverse reductive dehalogenase-homologous genes in deep subseafloor sedimentary metagenomes.</title>
        <authorList>
            <person name="Kawai M."/>
            <person name="Futagami T."/>
            <person name="Toyoda A."/>
            <person name="Takaki Y."/>
            <person name="Nishi S."/>
            <person name="Hori S."/>
            <person name="Arai W."/>
            <person name="Tsubouchi T."/>
            <person name="Morono Y."/>
            <person name="Uchiyama I."/>
            <person name="Ito T."/>
            <person name="Fujiyama A."/>
            <person name="Inagaki F."/>
            <person name="Takami H."/>
        </authorList>
    </citation>
    <scope>NUCLEOTIDE SEQUENCE</scope>
    <source>
        <strain evidence="1">Expedition CK06-06</strain>
    </source>
</reference>
<feature type="non-terminal residue" evidence="1">
    <location>
        <position position="196"/>
    </location>
</feature>
<organism evidence="1">
    <name type="scientific">marine sediment metagenome</name>
    <dbReference type="NCBI Taxonomy" id="412755"/>
    <lineage>
        <taxon>unclassified sequences</taxon>
        <taxon>metagenomes</taxon>
        <taxon>ecological metagenomes</taxon>
    </lineage>
</organism>
<dbReference type="AlphaFoldDB" id="X1VU19"/>
<sequence>YFGLAFFVLRSWELLGNVFENCQERLKRSMPVSPQLLAAFLVAIPIVIASARSVREVATTIHSEYEAVGSVKNISDALELAKILDPQLNPDDFIIAPERIYWLFHCRTANLYQTVAKTAGGTTWHWNLAPERFAFDCSYTQAKFIILDHTDRTIILHPANPNMDLIPRILQEENWEQIYQIGEYHAFLNPRFAENA</sequence>
<dbReference type="EMBL" id="BARW01037452">
    <property type="protein sequence ID" value="GAJ24602.1"/>
    <property type="molecule type" value="Genomic_DNA"/>
</dbReference>
<protein>
    <submittedName>
        <fullName evidence="1">Uncharacterized protein</fullName>
    </submittedName>
</protein>
<evidence type="ECO:0000313" key="1">
    <source>
        <dbReference type="EMBL" id="GAJ24602.1"/>
    </source>
</evidence>
<feature type="non-terminal residue" evidence="1">
    <location>
        <position position="1"/>
    </location>
</feature>
<proteinExistence type="predicted"/>
<comment type="caution">
    <text evidence="1">The sequence shown here is derived from an EMBL/GenBank/DDBJ whole genome shotgun (WGS) entry which is preliminary data.</text>
</comment>